<dbReference type="InterPro" id="IPR036636">
    <property type="entry name" value="COX7C/Cox8_sf"/>
</dbReference>
<dbReference type="Gene3D" id="4.10.49.10">
    <property type="entry name" value="Cytochrome c oxidase subunit VIIc"/>
    <property type="match status" value="1"/>
</dbReference>
<dbReference type="InterPro" id="IPR004202">
    <property type="entry name" value="COX7C/Cox8"/>
</dbReference>
<comment type="similarity">
    <text evidence="3">Belongs to the cytochrome c oxidase VIIc family.</text>
</comment>
<keyword evidence="6 7" id="KW-0472">Membrane</keyword>
<protein>
    <recommendedName>
        <fullName evidence="10">Cytochrome c oxidase polypeptide VIIc</fullName>
    </recommendedName>
</protein>
<accession>A0ABR1ATD7</accession>
<gene>
    <name evidence="8" type="ORF">RUM44_009685</name>
</gene>
<dbReference type="Proteomes" id="UP001359485">
    <property type="component" value="Unassembled WGS sequence"/>
</dbReference>
<evidence type="ECO:0000256" key="1">
    <source>
        <dbReference type="ARBA" id="ARBA00004434"/>
    </source>
</evidence>
<keyword evidence="9" id="KW-1185">Reference proteome</keyword>
<comment type="pathway">
    <text evidence="2">Energy metabolism; oxidative phosphorylation.</text>
</comment>
<sequence>MGDEATGPPAGAGTSTVLLRRLVKKVSPIPKRTYACDNLHHPSPGWVGSNLPFQIENVPRFMFVTTIYMVTGFYIPFIAFHKALVS</sequence>
<keyword evidence="5" id="KW-0496">Mitochondrion</keyword>
<name>A0ABR1ATD7_POLSC</name>
<evidence type="ECO:0000313" key="9">
    <source>
        <dbReference type="Proteomes" id="UP001359485"/>
    </source>
</evidence>
<comment type="subcellular location">
    <subcellularLocation>
        <location evidence="1">Mitochondrion inner membrane</location>
        <topology evidence="1">Single-pass membrane protein</topology>
    </subcellularLocation>
</comment>
<keyword evidence="7" id="KW-0812">Transmembrane</keyword>
<keyword evidence="7" id="KW-1133">Transmembrane helix</keyword>
<dbReference type="Pfam" id="PF02935">
    <property type="entry name" value="COX7C"/>
    <property type="match status" value="1"/>
</dbReference>
<dbReference type="EMBL" id="JAWJWF010000045">
    <property type="protein sequence ID" value="KAK6627208.1"/>
    <property type="molecule type" value="Genomic_DNA"/>
</dbReference>
<evidence type="ECO:0000313" key="8">
    <source>
        <dbReference type="EMBL" id="KAK6627208.1"/>
    </source>
</evidence>
<evidence type="ECO:0008006" key="10">
    <source>
        <dbReference type="Google" id="ProtNLM"/>
    </source>
</evidence>
<evidence type="ECO:0000256" key="5">
    <source>
        <dbReference type="ARBA" id="ARBA00023128"/>
    </source>
</evidence>
<evidence type="ECO:0000256" key="3">
    <source>
        <dbReference type="ARBA" id="ARBA00010514"/>
    </source>
</evidence>
<dbReference type="SUPFAM" id="SSF81427">
    <property type="entry name" value="Mitochondrial cytochrome c oxidase subunit VIIc (aka VIIIa)"/>
    <property type="match status" value="1"/>
</dbReference>
<proteinExistence type="inferred from homology"/>
<evidence type="ECO:0000256" key="6">
    <source>
        <dbReference type="ARBA" id="ARBA00023136"/>
    </source>
</evidence>
<organism evidence="8 9">
    <name type="scientific">Polyplax serrata</name>
    <name type="common">Common mouse louse</name>
    <dbReference type="NCBI Taxonomy" id="468196"/>
    <lineage>
        <taxon>Eukaryota</taxon>
        <taxon>Metazoa</taxon>
        <taxon>Ecdysozoa</taxon>
        <taxon>Arthropoda</taxon>
        <taxon>Hexapoda</taxon>
        <taxon>Insecta</taxon>
        <taxon>Pterygota</taxon>
        <taxon>Neoptera</taxon>
        <taxon>Paraneoptera</taxon>
        <taxon>Psocodea</taxon>
        <taxon>Troctomorpha</taxon>
        <taxon>Phthiraptera</taxon>
        <taxon>Anoplura</taxon>
        <taxon>Polyplacidae</taxon>
        <taxon>Polyplax</taxon>
    </lineage>
</organism>
<evidence type="ECO:0000256" key="7">
    <source>
        <dbReference type="SAM" id="Phobius"/>
    </source>
</evidence>
<feature type="transmembrane region" description="Helical" evidence="7">
    <location>
        <begin position="61"/>
        <end position="80"/>
    </location>
</feature>
<evidence type="ECO:0000256" key="4">
    <source>
        <dbReference type="ARBA" id="ARBA00022792"/>
    </source>
</evidence>
<reference evidence="8 9" key="1">
    <citation type="submission" date="2023-09" db="EMBL/GenBank/DDBJ databases">
        <title>Genomes of two closely related lineages of the louse Polyplax serrata with different host specificities.</title>
        <authorList>
            <person name="Martinu J."/>
            <person name="Tarabai H."/>
            <person name="Stefka J."/>
            <person name="Hypsa V."/>
        </authorList>
    </citation>
    <scope>NUCLEOTIDE SEQUENCE [LARGE SCALE GENOMIC DNA]</scope>
    <source>
        <strain evidence="8">98ZLc_SE</strain>
    </source>
</reference>
<evidence type="ECO:0000256" key="2">
    <source>
        <dbReference type="ARBA" id="ARBA00004673"/>
    </source>
</evidence>
<keyword evidence="4" id="KW-0999">Mitochondrion inner membrane</keyword>
<comment type="caution">
    <text evidence="8">The sequence shown here is derived from an EMBL/GenBank/DDBJ whole genome shotgun (WGS) entry which is preliminary data.</text>
</comment>